<dbReference type="EMBL" id="JAVDYF010000001">
    <property type="protein sequence ID" value="MDR7354099.1"/>
    <property type="molecule type" value="Genomic_DNA"/>
</dbReference>
<evidence type="ECO:0008006" key="3">
    <source>
        <dbReference type="Google" id="ProtNLM"/>
    </source>
</evidence>
<sequence length="76" mass="8285">MRLGAASISTGCGCAKNMVGPACAWWVLRLCFVQRWFLGGRYSEQLRGARSTPAQPVTEVMIVTDVNSCPQHRGSL</sequence>
<evidence type="ECO:0000313" key="1">
    <source>
        <dbReference type="EMBL" id="MDR7354099.1"/>
    </source>
</evidence>
<evidence type="ECO:0000313" key="2">
    <source>
        <dbReference type="Proteomes" id="UP001183619"/>
    </source>
</evidence>
<comment type="caution">
    <text evidence="1">The sequence shown here is derived from an EMBL/GenBank/DDBJ whole genome shotgun (WGS) entry which is preliminary data.</text>
</comment>
<accession>A0ABU2B657</accession>
<protein>
    <recommendedName>
        <fullName evidence="3">Secreted protein</fullName>
    </recommendedName>
</protein>
<reference evidence="1 2" key="1">
    <citation type="submission" date="2023-07" db="EMBL/GenBank/DDBJ databases">
        <title>Sequencing the genomes of 1000 actinobacteria strains.</title>
        <authorList>
            <person name="Klenk H.-P."/>
        </authorList>
    </citation>
    <scope>NUCLEOTIDE SEQUENCE [LARGE SCALE GENOMIC DNA]</scope>
    <source>
        <strain evidence="1 2">DSM 44508</strain>
    </source>
</reference>
<proteinExistence type="predicted"/>
<name>A0ABU2B657_9CORY</name>
<dbReference type="Proteomes" id="UP001183619">
    <property type="component" value="Unassembled WGS sequence"/>
</dbReference>
<keyword evidence="2" id="KW-1185">Reference proteome</keyword>
<organism evidence="1 2">
    <name type="scientific">Corynebacterium felinum</name>
    <dbReference type="NCBI Taxonomy" id="131318"/>
    <lineage>
        <taxon>Bacteria</taxon>
        <taxon>Bacillati</taxon>
        <taxon>Actinomycetota</taxon>
        <taxon>Actinomycetes</taxon>
        <taxon>Mycobacteriales</taxon>
        <taxon>Corynebacteriaceae</taxon>
        <taxon>Corynebacterium</taxon>
    </lineage>
</organism>
<gene>
    <name evidence="1" type="ORF">J2S37_000637</name>
</gene>